<protein>
    <submittedName>
        <fullName evidence="2">Uncharacterized protein</fullName>
    </submittedName>
</protein>
<dbReference type="Proteomes" id="UP000887561">
    <property type="component" value="Unplaced"/>
</dbReference>
<keyword evidence="1" id="KW-1185">Reference proteome</keyword>
<evidence type="ECO:0000313" key="2">
    <source>
        <dbReference type="WBParaSite" id="scaffold6181_cov164.g10544"/>
    </source>
</evidence>
<organism evidence="1 2">
    <name type="scientific">Meloidogyne javanica</name>
    <name type="common">Root-knot nematode worm</name>
    <dbReference type="NCBI Taxonomy" id="6303"/>
    <lineage>
        <taxon>Eukaryota</taxon>
        <taxon>Metazoa</taxon>
        <taxon>Ecdysozoa</taxon>
        <taxon>Nematoda</taxon>
        <taxon>Chromadorea</taxon>
        <taxon>Rhabditida</taxon>
        <taxon>Tylenchina</taxon>
        <taxon>Tylenchomorpha</taxon>
        <taxon>Tylenchoidea</taxon>
        <taxon>Meloidogynidae</taxon>
        <taxon>Meloidogyninae</taxon>
        <taxon>Meloidogyne</taxon>
        <taxon>Meloidogyne incognita group</taxon>
    </lineage>
</organism>
<dbReference type="WBParaSite" id="scaffold6181_cov164.g10544">
    <property type="protein sequence ID" value="scaffold6181_cov164.g10544"/>
    <property type="gene ID" value="scaffold6181_cov164.g10544"/>
</dbReference>
<sequence length="70" mass="8370">MSEVYGLKTFDAIEMNNLAKRFATENRLFDLYIRYRGVMNENDNLYIDRLVVVGTMTGRDFVETFRFEMK</sequence>
<evidence type="ECO:0000313" key="1">
    <source>
        <dbReference type="Proteomes" id="UP000887561"/>
    </source>
</evidence>
<dbReference type="AlphaFoldDB" id="A0A915MXT5"/>
<reference evidence="2" key="1">
    <citation type="submission" date="2022-11" db="UniProtKB">
        <authorList>
            <consortium name="WormBaseParasite"/>
        </authorList>
    </citation>
    <scope>IDENTIFICATION</scope>
</reference>
<accession>A0A915MXT5</accession>
<proteinExistence type="predicted"/>
<name>A0A915MXT5_MELJA</name>